<dbReference type="Pfam" id="PF13524">
    <property type="entry name" value="Glyco_trans_1_2"/>
    <property type="match status" value="1"/>
</dbReference>
<dbReference type="RefSeq" id="WP_040100537.1">
    <property type="nucleotide sequence ID" value="NZ_JWJD01000007.1"/>
</dbReference>
<dbReference type="InterPro" id="IPR055259">
    <property type="entry name" value="YkvP/CgeB_Glyco_trans-like"/>
</dbReference>
<dbReference type="Proteomes" id="UP000035068">
    <property type="component" value="Unassembled WGS sequence"/>
</dbReference>
<evidence type="ECO:0000313" key="2">
    <source>
        <dbReference type="EMBL" id="KIH75768.1"/>
    </source>
</evidence>
<accession>A0A0C2EB12</accession>
<keyword evidence="3" id="KW-1185">Reference proteome</keyword>
<evidence type="ECO:0000313" key="3">
    <source>
        <dbReference type="Proteomes" id="UP000035068"/>
    </source>
</evidence>
<protein>
    <recommendedName>
        <fullName evidence="1">Spore protein YkvP/CgeB glycosyl transferase-like domain-containing protein</fullName>
    </recommendedName>
</protein>
<organism evidence="2 3">
    <name type="scientific">Geoalkalibacter ferrihydriticus DSM 17813</name>
    <dbReference type="NCBI Taxonomy" id="1121915"/>
    <lineage>
        <taxon>Bacteria</taxon>
        <taxon>Pseudomonadati</taxon>
        <taxon>Thermodesulfobacteriota</taxon>
        <taxon>Desulfuromonadia</taxon>
        <taxon>Desulfuromonadales</taxon>
        <taxon>Geoalkalibacteraceae</taxon>
        <taxon>Geoalkalibacter</taxon>
    </lineage>
</organism>
<gene>
    <name evidence="2" type="ORF">GFER_14295</name>
</gene>
<sequence>MRVFIDGPRWAGMWTEISADEFKNLGWETQIFYNNKKKAKARFFSKLNKFLPATKAFLDWEKFQQEDLLAEFGKSQFDLYFSIQGKIDSAFLKKIKGQNPQIKTAYWLGDVLVDAAKRRFDSLKEASSSGALDALLVSYKGTYQELINQGFKNVHYFPFGYSKTFHQVGEITTEERRRYTCQVSFVGTHYPERAEIIHYLNQHLSEPVQVWGRGWQGSGIKSKGRLSLQESLKVYACSKISLNIHHHLTDNGFNMKFYEIPAAGGFQICDWQEELARTPLAMTPNYESTENLFEIVQMYLGSDKKRSDLKNLLRKNVIEKCPYAKQYQHMIKAIV</sequence>
<comment type="caution">
    <text evidence="2">The sequence shown here is derived from an EMBL/GenBank/DDBJ whole genome shotgun (WGS) entry which is preliminary data.</text>
</comment>
<reference evidence="2 3" key="1">
    <citation type="submission" date="2014-12" db="EMBL/GenBank/DDBJ databases">
        <title>Genomes of Geoalkalibacter ferrihydriticus and Geoalkalibacter subterraneus, two haloalkaliphilic metal-reducing members of the Geobacteraceae.</title>
        <authorList>
            <person name="Badalamenti J.P."/>
            <person name="Torres C.I."/>
            <person name="Krajmalnik-Brown R."/>
            <person name="Bond D.R."/>
        </authorList>
    </citation>
    <scope>NUCLEOTIDE SEQUENCE [LARGE SCALE GENOMIC DNA]</scope>
    <source>
        <strain evidence="2 3">DSM 17813</strain>
    </source>
</reference>
<name>A0A0C2EB12_9BACT</name>
<feature type="domain" description="Spore protein YkvP/CgeB glycosyl transferase-like" evidence="1">
    <location>
        <begin position="196"/>
        <end position="330"/>
    </location>
</feature>
<evidence type="ECO:0000259" key="1">
    <source>
        <dbReference type="Pfam" id="PF13524"/>
    </source>
</evidence>
<dbReference type="AlphaFoldDB" id="A0A0C2EB12"/>
<dbReference type="EMBL" id="JWJD01000007">
    <property type="protein sequence ID" value="KIH75768.1"/>
    <property type="molecule type" value="Genomic_DNA"/>
</dbReference>
<proteinExistence type="predicted"/>